<dbReference type="PANTHER" id="PTHR25465:SF32">
    <property type="entry name" value="BLOODTHIRSTY-RELATED GENE FAMILY, MEMBER 16 ISOFORM X1-RELATED"/>
    <property type="match status" value="1"/>
</dbReference>
<accession>A0A3B5QGH3</accession>
<dbReference type="InterPro" id="IPR058030">
    <property type="entry name" value="TRIM8/14/16/25/29/45/65_CC"/>
</dbReference>
<dbReference type="SMART" id="SM00184">
    <property type="entry name" value="RING"/>
    <property type="match status" value="1"/>
</dbReference>
<keyword evidence="1" id="KW-0479">Metal-binding</keyword>
<dbReference type="SUPFAM" id="SSF57850">
    <property type="entry name" value="RING/U-box"/>
    <property type="match status" value="1"/>
</dbReference>
<proteinExistence type="predicted"/>
<dbReference type="Gene3D" id="4.10.830.40">
    <property type="match status" value="1"/>
</dbReference>
<evidence type="ECO:0000259" key="6">
    <source>
        <dbReference type="PROSITE" id="PS50089"/>
    </source>
</evidence>
<dbReference type="Pfam" id="PF25600">
    <property type="entry name" value="TRIM_CC"/>
    <property type="match status" value="1"/>
</dbReference>
<evidence type="ECO:0000313" key="8">
    <source>
        <dbReference type="Ensembl" id="ENSXMAP00000030061.1"/>
    </source>
</evidence>
<dbReference type="GeneID" id="102220710"/>
<evidence type="ECO:0000256" key="1">
    <source>
        <dbReference type="ARBA" id="ARBA00022723"/>
    </source>
</evidence>
<dbReference type="Pfam" id="PF00643">
    <property type="entry name" value="zf-B_box"/>
    <property type="match status" value="1"/>
</dbReference>
<dbReference type="AlphaFoldDB" id="A0A3B5QGH3"/>
<evidence type="ECO:0000313" key="9">
    <source>
        <dbReference type="Proteomes" id="UP000002852"/>
    </source>
</evidence>
<dbReference type="GO" id="GO:0008270">
    <property type="term" value="F:zinc ion binding"/>
    <property type="evidence" value="ECO:0007669"/>
    <property type="project" value="UniProtKB-KW"/>
</dbReference>
<reference evidence="9" key="2">
    <citation type="journal article" date="2013" name="Nat. Genet.">
        <title>The genome of the platyfish, Xiphophorus maculatus, provides insights into evolutionary adaptation and several complex traits.</title>
        <authorList>
            <person name="Schartl M."/>
            <person name="Walter R.B."/>
            <person name="Shen Y."/>
            <person name="Garcia T."/>
            <person name="Catchen J."/>
            <person name="Amores A."/>
            <person name="Braasch I."/>
            <person name="Chalopin D."/>
            <person name="Volff J.N."/>
            <person name="Lesch K.P."/>
            <person name="Bisazza A."/>
            <person name="Minx P."/>
            <person name="Hillier L."/>
            <person name="Wilson R.K."/>
            <person name="Fuerstenberg S."/>
            <person name="Boore J."/>
            <person name="Searle S."/>
            <person name="Postlethwait J.H."/>
            <person name="Warren W.C."/>
        </authorList>
    </citation>
    <scope>NUCLEOTIDE SEQUENCE [LARGE SCALE GENOMIC DNA]</scope>
    <source>
        <strain evidence="9">JP 163 A</strain>
    </source>
</reference>
<feature type="domain" description="RING-type" evidence="6">
    <location>
        <begin position="25"/>
        <end position="64"/>
    </location>
</feature>
<keyword evidence="3" id="KW-0862">Zinc</keyword>
<organism evidence="8 9">
    <name type="scientific">Xiphophorus maculatus</name>
    <name type="common">Southern platyfish</name>
    <name type="synonym">Platypoecilus maculatus</name>
    <dbReference type="NCBI Taxonomy" id="8083"/>
    <lineage>
        <taxon>Eukaryota</taxon>
        <taxon>Metazoa</taxon>
        <taxon>Chordata</taxon>
        <taxon>Craniata</taxon>
        <taxon>Vertebrata</taxon>
        <taxon>Euteleostomi</taxon>
        <taxon>Actinopterygii</taxon>
        <taxon>Neopterygii</taxon>
        <taxon>Teleostei</taxon>
        <taxon>Neoteleostei</taxon>
        <taxon>Acanthomorphata</taxon>
        <taxon>Ovalentaria</taxon>
        <taxon>Atherinomorphae</taxon>
        <taxon>Cyprinodontiformes</taxon>
        <taxon>Poeciliidae</taxon>
        <taxon>Poeciliinae</taxon>
        <taxon>Xiphophorus</taxon>
    </lineage>
</organism>
<keyword evidence="9" id="KW-1185">Reference proteome</keyword>
<dbReference type="InterPro" id="IPR027370">
    <property type="entry name" value="Znf-RING_euk"/>
</dbReference>
<dbReference type="PANTHER" id="PTHR25465">
    <property type="entry name" value="B-BOX DOMAIN CONTAINING"/>
    <property type="match status" value="1"/>
</dbReference>
<feature type="coiled-coil region" evidence="5">
    <location>
        <begin position="180"/>
        <end position="261"/>
    </location>
</feature>
<dbReference type="Ensembl" id="ENSXMAT00000032521.1">
    <property type="protein sequence ID" value="ENSXMAP00000030061.1"/>
    <property type="gene ID" value="ENSXMAG00000016593.2"/>
</dbReference>
<feature type="domain" description="B box-type" evidence="7">
    <location>
        <begin position="139"/>
        <end position="179"/>
    </location>
</feature>
<dbReference type="InterPro" id="IPR013083">
    <property type="entry name" value="Znf_RING/FYVE/PHD"/>
</dbReference>
<evidence type="ECO:0000256" key="4">
    <source>
        <dbReference type="PROSITE-ProRule" id="PRU00024"/>
    </source>
</evidence>
<dbReference type="SUPFAM" id="SSF57845">
    <property type="entry name" value="B-box zinc-binding domain"/>
    <property type="match status" value="1"/>
</dbReference>
<evidence type="ECO:0000259" key="7">
    <source>
        <dbReference type="PROSITE" id="PS50119"/>
    </source>
</evidence>
<sequence length="272" mass="30674">MGNKRKGCMLNQTASPNPMSTPADCCICLDEFTSPASLPCGHRFCLACIGEYWRTGEICQCPLCMAVFPKRPQLKTERTENGAEPLKAGEVPCDVCPARRAAVRSCLVCLASYCSAHLEPHYQREDLGRHLLVSVAKNLEDSVCRLHGRKLDKFCRSDRSCICATCARTEHRGHHVVSVSKEAARNKTKLKRRRLKLQQEIQEKLSVAEDAERTAGLRGGELPAELWAQARKPVKRLEEEISELQERNAELEQLLQTEDNLRFLQRFLHSCS</sequence>
<dbReference type="InterPro" id="IPR017907">
    <property type="entry name" value="Znf_RING_CS"/>
</dbReference>
<dbReference type="Proteomes" id="UP000002852">
    <property type="component" value="Unassembled WGS sequence"/>
</dbReference>
<dbReference type="InParanoid" id="A0A3B5QGH3"/>
<reference evidence="8" key="3">
    <citation type="submission" date="2025-08" db="UniProtKB">
        <authorList>
            <consortium name="Ensembl"/>
        </authorList>
    </citation>
    <scope>IDENTIFICATION</scope>
    <source>
        <strain evidence="8">JP 163 A</strain>
    </source>
</reference>
<dbReference type="CDD" id="cd19769">
    <property type="entry name" value="Bbox2_TRIM16-like"/>
    <property type="match status" value="1"/>
</dbReference>
<keyword evidence="2 4" id="KW-0863">Zinc-finger</keyword>
<evidence type="ECO:0000256" key="5">
    <source>
        <dbReference type="SAM" id="Coils"/>
    </source>
</evidence>
<evidence type="ECO:0000256" key="2">
    <source>
        <dbReference type="ARBA" id="ARBA00022771"/>
    </source>
</evidence>
<dbReference type="Pfam" id="PF13445">
    <property type="entry name" value="zf-RING_UBOX"/>
    <property type="match status" value="1"/>
</dbReference>
<dbReference type="InterPro" id="IPR000315">
    <property type="entry name" value="Znf_B-box"/>
</dbReference>
<protein>
    <submittedName>
        <fullName evidence="8">Tripartite motif-containing protein 47-like</fullName>
    </submittedName>
</protein>
<dbReference type="InterPro" id="IPR051051">
    <property type="entry name" value="E3_ubiq-ligase_TRIM/RNF"/>
</dbReference>
<dbReference type="SMART" id="SM00336">
    <property type="entry name" value="BBOX"/>
    <property type="match status" value="1"/>
</dbReference>
<dbReference type="RefSeq" id="XP_023201510.1">
    <property type="nucleotide sequence ID" value="XM_023345742.1"/>
</dbReference>
<dbReference type="OMA" id="GCIGEYW"/>
<dbReference type="PROSITE" id="PS50089">
    <property type="entry name" value="ZF_RING_2"/>
    <property type="match status" value="1"/>
</dbReference>
<dbReference type="PROSITE" id="PS00518">
    <property type="entry name" value="ZF_RING_1"/>
    <property type="match status" value="1"/>
</dbReference>
<evidence type="ECO:0000256" key="3">
    <source>
        <dbReference type="ARBA" id="ARBA00022833"/>
    </source>
</evidence>
<keyword evidence="5" id="KW-0175">Coiled coil</keyword>
<name>A0A3B5QGH3_XIPMA</name>
<dbReference type="Gene3D" id="3.30.40.10">
    <property type="entry name" value="Zinc/RING finger domain, C3HC4 (zinc finger)"/>
    <property type="match status" value="1"/>
</dbReference>
<reference evidence="9" key="1">
    <citation type="submission" date="2012-01" db="EMBL/GenBank/DDBJ databases">
        <authorList>
            <person name="Walter R."/>
            <person name="Schartl M."/>
            <person name="Warren W."/>
        </authorList>
    </citation>
    <scope>NUCLEOTIDE SEQUENCE [LARGE SCALE GENOMIC DNA]</scope>
    <source>
        <strain evidence="9">JP 163 A</strain>
    </source>
</reference>
<reference evidence="8" key="4">
    <citation type="submission" date="2025-09" db="UniProtKB">
        <authorList>
            <consortium name="Ensembl"/>
        </authorList>
    </citation>
    <scope>IDENTIFICATION</scope>
    <source>
        <strain evidence="8">JP 163 A</strain>
    </source>
</reference>
<dbReference type="InterPro" id="IPR001841">
    <property type="entry name" value="Znf_RING"/>
</dbReference>
<dbReference type="PROSITE" id="PS50119">
    <property type="entry name" value="ZF_BBOX"/>
    <property type="match status" value="1"/>
</dbReference>
<dbReference type="GeneTree" id="ENSGT00940000154395"/>
<dbReference type="Gene3D" id="3.30.160.60">
    <property type="entry name" value="Classic Zinc Finger"/>
    <property type="match status" value="1"/>
</dbReference>